<proteinExistence type="predicted"/>
<evidence type="ECO:0000313" key="1">
    <source>
        <dbReference type="EMBL" id="GFP32828.1"/>
    </source>
</evidence>
<reference evidence="1 2" key="1">
    <citation type="journal article" date="2020" name="Front. Microbiol.">
        <title>Single-cell genomics of novel Actinobacteria with the Wood-Ljungdahl pathway discovered in a serpentinizing system.</title>
        <authorList>
            <person name="Merino N."/>
            <person name="Kawai M."/>
            <person name="Boyd E.S."/>
            <person name="Colman D.R."/>
            <person name="McGlynn S.E."/>
            <person name="Nealson K.H."/>
            <person name="Kurokawa K."/>
            <person name="Hongoh Y."/>
        </authorList>
    </citation>
    <scope>NUCLEOTIDE SEQUENCE [LARGE SCALE GENOMIC DNA]</scope>
    <source>
        <strain evidence="1 2">S42</strain>
    </source>
</reference>
<gene>
    <name evidence="1" type="ORF">HKBW3S42_01135</name>
</gene>
<name>A0A6V8QH11_9ACTN</name>
<accession>A0A6V8QH11</accession>
<dbReference type="EMBL" id="BLSA01000165">
    <property type="protein sequence ID" value="GFP32828.1"/>
    <property type="molecule type" value="Genomic_DNA"/>
</dbReference>
<organism evidence="1 2">
    <name type="scientific">Candidatus Hakubella thermalkaliphila</name>
    <dbReference type="NCBI Taxonomy" id="2754717"/>
    <lineage>
        <taxon>Bacteria</taxon>
        <taxon>Bacillati</taxon>
        <taxon>Actinomycetota</taxon>
        <taxon>Actinomycetota incertae sedis</taxon>
        <taxon>Candidatus Hakubellales</taxon>
        <taxon>Candidatus Hakubellaceae</taxon>
        <taxon>Candidatus Hakubella</taxon>
    </lineage>
</organism>
<comment type="caution">
    <text evidence="1">The sequence shown here is derived from an EMBL/GenBank/DDBJ whole genome shotgun (WGS) entry which is preliminary data.</text>
</comment>
<protein>
    <submittedName>
        <fullName evidence="1">Uncharacterized protein</fullName>
    </submittedName>
</protein>
<evidence type="ECO:0000313" key="2">
    <source>
        <dbReference type="Proteomes" id="UP000568877"/>
    </source>
</evidence>
<dbReference type="Proteomes" id="UP000568877">
    <property type="component" value="Unassembled WGS sequence"/>
</dbReference>
<dbReference type="AlphaFoldDB" id="A0A6V8QH11"/>
<sequence>MINMGRRIMDNKQIEKLGLIVASLKEFSYGLDRLDEISLQAEQGSATMRFYLNTLYEYVARYFLLYKDSNTPLGGNLYSALKDLGLEDYLDPIIQTLSQRIGTMDLQTILLTFRNKMITHSEFSFEPLEKTIYSIVDLRQPKNSQKYQQLIQKLFDQVKELYINLATSYPEAV</sequence>